<name>A0A7L5JP89_9BACT</name>
<protein>
    <submittedName>
        <fullName evidence="2">Flagellar hook-length control protein FliK</fullName>
    </submittedName>
</protein>
<keyword evidence="2" id="KW-0969">Cilium</keyword>
<evidence type="ECO:0000256" key="1">
    <source>
        <dbReference type="SAM" id="MobiDB-lite"/>
    </source>
</evidence>
<evidence type="ECO:0000313" key="2">
    <source>
        <dbReference type="EMBL" id="QKJ27074.1"/>
    </source>
</evidence>
<gene>
    <name evidence="2" type="primary">fliKI</name>
    <name evidence="2" type="ORF">ACBT_1164</name>
</gene>
<reference evidence="2 3" key="1">
    <citation type="submission" date="2020-05" db="EMBL/GenBank/DDBJ databases">
        <title>Complete genome sequencing of Campylobacter and Arcobacter type strains.</title>
        <authorList>
            <person name="Miller W.G."/>
            <person name="Yee E."/>
        </authorList>
    </citation>
    <scope>NUCLEOTIDE SEQUENCE [LARGE SCALE GENOMIC DNA]</scope>
    <source>
        <strain evidence="2 3">LMG 21996</strain>
    </source>
</reference>
<keyword evidence="2" id="KW-0966">Cell projection</keyword>
<sequence>MLVSGSTTLNILLANNNKVISDVLKEADAQTLENIIKQDPKVKANASEVIKELFQNIKDGTKSTATIENILKNSAIFKELGSVSTNLVTLSNMLQEVENSDNLAKFKPLLENLSKNIKDLDATTLKEQIKSSGVFLENKIANTQNPKLENILKDIQSLVKTVQTPLTNQIDVQINKILQDIQNPKSNVNQSIQNQNSQTKPNLQTTSQSNTSSNQTINNQTPLNQSANQILTNTNNINQPSSENQLNKNFATSNNPIQVIKKENNQVEILQTKINTQSPQIQNTVQQNPQTLNLQSKEPILKNPLTNDLKVLTQNLQKLSENLTPKEFENLSNLTKELKTVVNQASLVESKFENVSTTQQKQSVFNQANQTNQQNQINSQQLNQNIQPQVSPNIQNPNNQVQNLQQNIFNAQTQLNNINTTLVQNPVQQTIPNQIQSTQAFLNQIQNQIKENTNPQIINQNQTQNIQSNLQINQPQILNQSTEEIAFKEQITNETKQLLVQIKDEIVKNPNIVQNKNILPIIDNLLKMENLFVKNETLQNLTDMKQLNQALSQNNLSTFSNNFASNLSPLLNNLKESLNNLTNPNISNIQTHLTKTINRIEHIISNTEIEKENKISSKDDMKTLLLELKEELSTKTDAKSSEILKQVDKILTQIDFYQLNSLILNSNHVYVPFFWEMLEDGSINIKKTEEDKFYCQINLTLKDFGKVDLMLGLYDKNKMDLTIYAQRDHFKTAIKENIKDLKLALNNVDIIPVNIKLLDMKENLEEDTPTSNYLNNSYNQSINSGIDIKV</sequence>
<accession>A0A7L5JP89</accession>
<proteinExistence type="predicted"/>
<dbReference type="Proteomes" id="UP000509513">
    <property type="component" value="Chromosome"/>
</dbReference>
<dbReference type="KEGG" id="acib:ACBT_1164"/>
<dbReference type="EMBL" id="CP054051">
    <property type="protein sequence ID" value="QKJ27074.1"/>
    <property type="molecule type" value="Genomic_DNA"/>
</dbReference>
<dbReference type="AlphaFoldDB" id="A0A7L5JP89"/>
<feature type="region of interest" description="Disordered" evidence="1">
    <location>
        <begin position="187"/>
        <end position="221"/>
    </location>
</feature>
<organism evidence="2 3">
    <name type="scientific">Aliarcobacter cibarius</name>
    <dbReference type="NCBI Taxonomy" id="255507"/>
    <lineage>
        <taxon>Bacteria</taxon>
        <taxon>Pseudomonadati</taxon>
        <taxon>Campylobacterota</taxon>
        <taxon>Epsilonproteobacteria</taxon>
        <taxon>Campylobacterales</taxon>
        <taxon>Arcobacteraceae</taxon>
        <taxon>Aliarcobacter</taxon>
    </lineage>
</organism>
<keyword evidence="2" id="KW-0282">Flagellum</keyword>
<evidence type="ECO:0000313" key="3">
    <source>
        <dbReference type="Proteomes" id="UP000509513"/>
    </source>
</evidence>